<evidence type="ECO:0000313" key="1">
    <source>
        <dbReference type="EMBL" id="CAJ0570668.1"/>
    </source>
</evidence>
<accession>A0AA36FZQ3</accession>
<comment type="caution">
    <text evidence="1">The sequence shown here is derived from an EMBL/GenBank/DDBJ whole genome shotgun (WGS) entry which is preliminary data.</text>
</comment>
<reference evidence="1" key="1">
    <citation type="submission" date="2023-06" db="EMBL/GenBank/DDBJ databases">
        <authorList>
            <person name="Delattre M."/>
        </authorList>
    </citation>
    <scope>NUCLEOTIDE SEQUENCE</scope>
    <source>
        <strain evidence="1">AF72</strain>
    </source>
</reference>
<keyword evidence="2" id="KW-1185">Reference proteome</keyword>
<gene>
    <name evidence="1" type="ORF">MSPICULIGERA_LOCUS9105</name>
</gene>
<proteinExistence type="predicted"/>
<dbReference type="AlphaFoldDB" id="A0AA36FZQ3"/>
<dbReference type="EMBL" id="CATQJA010002436">
    <property type="protein sequence ID" value="CAJ0570668.1"/>
    <property type="molecule type" value="Genomic_DNA"/>
</dbReference>
<feature type="non-terminal residue" evidence="1">
    <location>
        <position position="201"/>
    </location>
</feature>
<sequence length="201" mass="20061">MLVVVVSLAVFGATLAINPNLQCAPDATVGPCLPNWNCSTPDTICLPIGGGDWGCCPSNKVSPICPQGGCQDGASTGPCDMGPCLDLDDVCVTDDSNELVCCPEADLTPTTLLCNPGASLGPCNSGPCGMAETLCLPIGGGDLGCCPGDEITGECQVEGSYCKWGQDVGPCLGGTCQSGASCVALLTGGEACCPTAYIRSN</sequence>
<dbReference type="Proteomes" id="UP001177023">
    <property type="component" value="Unassembled WGS sequence"/>
</dbReference>
<organism evidence="1 2">
    <name type="scientific">Mesorhabditis spiculigera</name>
    <dbReference type="NCBI Taxonomy" id="96644"/>
    <lineage>
        <taxon>Eukaryota</taxon>
        <taxon>Metazoa</taxon>
        <taxon>Ecdysozoa</taxon>
        <taxon>Nematoda</taxon>
        <taxon>Chromadorea</taxon>
        <taxon>Rhabditida</taxon>
        <taxon>Rhabditina</taxon>
        <taxon>Rhabditomorpha</taxon>
        <taxon>Rhabditoidea</taxon>
        <taxon>Rhabditidae</taxon>
        <taxon>Mesorhabditinae</taxon>
        <taxon>Mesorhabditis</taxon>
    </lineage>
</organism>
<evidence type="ECO:0000313" key="2">
    <source>
        <dbReference type="Proteomes" id="UP001177023"/>
    </source>
</evidence>
<name>A0AA36FZQ3_9BILA</name>
<protein>
    <submittedName>
        <fullName evidence="1">Uncharacterized protein</fullName>
    </submittedName>
</protein>